<dbReference type="AlphaFoldDB" id="A0A1H0N5Z1"/>
<evidence type="ECO:0000313" key="2">
    <source>
        <dbReference type="EMBL" id="SHK86851.1"/>
    </source>
</evidence>
<proteinExistence type="predicted"/>
<name>A0A1H0N5Z1_9RHOB</name>
<evidence type="ECO:0000313" key="3">
    <source>
        <dbReference type="Proteomes" id="UP000324252"/>
    </source>
</evidence>
<keyword evidence="1" id="KW-1133">Transmembrane helix</keyword>
<organism evidence="2 3">
    <name type="scientific">Lutimaribacter pacificus</name>
    <dbReference type="NCBI Taxonomy" id="391948"/>
    <lineage>
        <taxon>Bacteria</taxon>
        <taxon>Pseudomonadati</taxon>
        <taxon>Pseudomonadota</taxon>
        <taxon>Alphaproteobacteria</taxon>
        <taxon>Rhodobacterales</taxon>
        <taxon>Roseobacteraceae</taxon>
        <taxon>Lutimaribacter</taxon>
    </lineage>
</organism>
<keyword evidence="1" id="KW-0812">Transmembrane</keyword>
<dbReference type="Proteomes" id="UP000324252">
    <property type="component" value="Unassembled WGS sequence"/>
</dbReference>
<accession>A0A1H0N5Z1</accession>
<reference evidence="2 3" key="1">
    <citation type="submission" date="2016-11" db="EMBL/GenBank/DDBJ databases">
        <authorList>
            <person name="Varghese N."/>
            <person name="Submissions S."/>
        </authorList>
    </citation>
    <scope>NUCLEOTIDE SEQUENCE [LARGE SCALE GENOMIC DNA]</scope>
    <source>
        <strain evidence="2 3">DSM 29620</strain>
    </source>
</reference>
<keyword evidence="1" id="KW-0472">Membrane</keyword>
<gene>
    <name evidence="2" type="ORF">SAMN05444142_11173</name>
</gene>
<sequence>MIPGLAFLFLATLHDMSSQEGVLMQLGTMVQLLLIMALPGIALYLALGFPVVFLVVELFETRFPAKYRAWIKKQVITC</sequence>
<evidence type="ECO:0000256" key="1">
    <source>
        <dbReference type="SAM" id="Phobius"/>
    </source>
</evidence>
<keyword evidence="3" id="KW-1185">Reference proteome</keyword>
<feature type="transmembrane region" description="Helical" evidence="1">
    <location>
        <begin position="34"/>
        <end position="59"/>
    </location>
</feature>
<dbReference type="EMBL" id="FQZZ01000011">
    <property type="protein sequence ID" value="SHK86851.1"/>
    <property type="molecule type" value="Genomic_DNA"/>
</dbReference>
<protein>
    <submittedName>
        <fullName evidence="2">Uncharacterized protein</fullName>
    </submittedName>
</protein>